<dbReference type="Proteomes" id="UP001285908">
    <property type="component" value="Unassembled WGS sequence"/>
</dbReference>
<dbReference type="GeneID" id="87877875"/>
<organism evidence="1 2">
    <name type="scientific">Neurospora hispaniola</name>
    <dbReference type="NCBI Taxonomy" id="588809"/>
    <lineage>
        <taxon>Eukaryota</taxon>
        <taxon>Fungi</taxon>
        <taxon>Dikarya</taxon>
        <taxon>Ascomycota</taxon>
        <taxon>Pezizomycotina</taxon>
        <taxon>Sordariomycetes</taxon>
        <taxon>Sordariomycetidae</taxon>
        <taxon>Sordariales</taxon>
        <taxon>Sordariaceae</taxon>
        <taxon>Neurospora</taxon>
    </lineage>
</organism>
<evidence type="ECO:0000313" key="2">
    <source>
        <dbReference type="Proteomes" id="UP001285908"/>
    </source>
</evidence>
<dbReference type="AlphaFoldDB" id="A0AAJ0I3E4"/>
<proteinExistence type="predicted"/>
<gene>
    <name evidence="1" type="ORF">B0T23DRAFT_430526</name>
</gene>
<comment type="caution">
    <text evidence="1">The sequence shown here is derived from an EMBL/GenBank/DDBJ whole genome shotgun (WGS) entry which is preliminary data.</text>
</comment>
<reference evidence="1 2" key="1">
    <citation type="journal article" date="2023" name="Mol. Phylogenet. Evol.">
        <title>Genome-scale phylogeny and comparative genomics of the fungal order Sordariales.</title>
        <authorList>
            <person name="Hensen N."/>
            <person name="Bonometti L."/>
            <person name="Westerberg I."/>
            <person name="Brannstrom I.O."/>
            <person name="Guillou S."/>
            <person name="Cros-Aarteil S."/>
            <person name="Calhoun S."/>
            <person name="Haridas S."/>
            <person name="Kuo A."/>
            <person name="Mondo S."/>
            <person name="Pangilinan J."/>
            <person name="Riley R."/>
            <person name="LaButti K."/>
            <person name="Andreopoulos B."/>
            <person name="Lipzen A."/>
            <person name="Chen C."/>
            <person name="Yan M."/>
            <person name="Daum C."/>
            <person name="Ng V."/>
            <person name="Clum A."/>
            <person name="Steindorff A."/>
            <person name="Ohm R.A."/>
            <person name="Martin F."/>
            <person name="Silar P."/>
            <person name="Natvig D.O."/>
            <person name="Lalanne C."/>
            <person name="Gautier V."/>
            <person name="Ament-Velasquez S.L."/>
            <person name="Kruys A."/>
            <person name="Hutchinson M.I."/>
            <person name="Powell A.J."/>
            <person name="Barry K."/>
            <person name="Miller A.N."/>
            <person name="Grigoriev I.V."/>
            <person name="Debuchy R."/>
            <person name="Gladieux P."/>
            <person name="Hiltunen Thoren M."/>
            <person name="Johannesson H."/>
        </authorList>
    </citation>
    <scope>NUCLEOTIDE SEQUENCE [LARGE SCALE GENOMIC DNA]</scope>
    <source>
        <strain evidence="1 2">FGSC 10403</strain>
    </source>
</reference>
<accession>A0AAJ0I3E4</accession>
<dbReference type="RefSeq" id="XP_062690716.1">
    <property type="nucleotide sequence ID" value="XM_062840253.1"/>
</dbReference>
<keyword evidence="2" id="KW-1185">Reference proteome</keyword>
<evidence type="ECO:0000313" key="1">
    <source>
        <dbReference type="EMBL" id="KAK3489009.1"/>
    </source>
</evidence>
<sequence>MARMRFPSAKGISDCKHSIDFILLKKHKAWLWTLTQVDTTLARNGGPKTKFRRHALAKTH</sequence>
<dbReference type="EMBL" id="JAULSX010000006">
    <property type="protein sequence ID" value="KAK3489009.1"/>
    <property type="molecule type" value="Genomic_DNA"/>
</dbReference>
<protein>
    <submittedName>
        <fullName evidence="1">Uncharacterized protein</fullName>
    </submittedName>
</protein>
<name>A0AAJ0I3E4_9PEZI</name>